<proteinExistence type="predicted"/>
<dbReference type="AlphaFoldDB" id="A0A6J4VHU6"/>
<sequence>MENYRTMDSHQLEQVELLMQPAFIRLIDNIRKQLEQSQWKGTYQTIENWPEGTTPEIQAKVNQLQEQLDRATPTQSVELTQALAELPQPEISYQLSLKRQEHQFEVNIWDLCYQICFCDFPAIAKDKTQVDTSLIDLEGEVDWNRLDLKARQVVEQLFHNLPQPKPEG</sequence>
<evidence type="ECO:0000313" key="1">
    <source>
        <dbReference type="EMBL" id="CAA9577787.1"/>
    </source>
</evidence>
<dbReference type="EMBL" id="CADCWO010000138">
    <property type="protein sequence ID" value="CAA9577787.1"/>
    <property type="molecule type" value="Genomic_DNA"/>
</dbReference>
<name>A0A6J4VHU6_9CYAN</name>
<reference evidence="1" key="1">
    <citation type="submission" date="2020-02" db="EMBL/GenBank/DDBJ databases">
        <authorList>
            <person name="Meier V. D."/>
        </authorList>
    </citation>
    <scope>NUCLEOTIDE SEQUENCE</scope>
    <source>
        <strain evidence="1">AVDCRST_MAG81</strain>
    </source>
</reference>
<gene>
    <name evidence="1" type="ORF">AVDCRST_MAG81-2600</name>
</gene>
<accession>A0A6J4VHU6</accession>
<organism evidence="1">
    <name type="scientific">uncultured Synechococcales cyanobacterium</name>
    <dbReference type="NCBI Taxonomy" id="1936017"/>
    <lineage>
        <taxon>Bacteria</taxon>
        <taxon>Bacillati</taxon>
        <taxon>Cyanobacteriota</taxon>
        <taxon>Cyanophyceae</taxon>
        <taxon>Synechococcales</taxon>
        <taxon>environmental samples</taxon>
    </lineage>
</organism>
<protein>
    <submittedName>
        <fullName evidence="1">Uncharacterized protein</fullName>
    </submittedName>
</protein>